<dbReference type="EMBL" id="MHCJ01000003">
    <property type="protein sequence ID" value="OGY18131.1"/>
    <property type="molecule type" value="Genomic_DNA"/>
</dbReference>
<evidence type="ECO:0000313" key="3">
    <source>
        <dbReference type="Proteomes" id="UP000179233"/>
    </source>
</evidence>
<sequence length="551" mass="60642">MSPRYGGRELSPEYRAAGGLVVLGLALSACTTEAQATITPEQFPTQPRSTEVLPSPTPEFSVGRTQSQEDIRVGLGRAVGAGGPESFQRFEQIHNNSLLQDALNRVGLNPWIGELLNGRSILTQVGTHSDGRRTCFPTMPELIYNPDVPARPGQESGQDDWLSTNNFVVSYGDGVTRSERLKAISAVTLRNTTEDVICVNTYVSRDRPNPYGKKPGTLLNVLINRQTGRIYGTLRAAYAQTDQVEFDARTGSVFVNGVETWYEGEGMADLVIPPDPMELGRQLPGVTEVLKLGDETLAYGRPGQMPLFKFNTDTGEWATFVRDTGFALVKEWMNIPESMLKPLSVERTQSMRFVDGQGDPLPYGYIGYMRQGMLALDGIHKTWYLSDPVVSGDEGVNVLLHGRLRGVLADLHQLPPGFNPDYTTRWAILEFPIERVDPATGDLRWTGDSQFAAVGLQYGPGNDIIRIPVRFLEGRNIENQKVLGRTPTTITDIIQQMPEGASVILGVPTSFRSRGSDHAASVFDAFRRGELITDSIPFDTLVQIIDSSFSD</sequence>
<gene>
    <name evidence="2" type="ORF">A2786_01265</name>
</gene>
<evidence type="ECO:0000256" key="1">
    <source>
        <dbReference type="SAM" id="MobiDB-lite"/>
    </source>
</evidence>
<name>A0A1G1VRV6_9BACT</name>
<protein>
    <submittedName>
        <fullName evidence="2">Uncharacterized protein</fullName>
    </submittedName>
</protein>
<dbReference type="AlphaFoldDB" id="A0A1G1VRV6"/>
<dbReference type="PROSITE" id="PS51257">
    <property type="entry name" value="PROKAR_LIPOPROTEIN"/>
    <property type="match status" value="1"/>
</dbReference>
<feature type="region of interest" description="Disordered" evidence="1">
    <location>
        <begin position="41"/>
        <end position="66"/>
    </location>
</feature>
<organism evidence="2 3">
    <name type="scientific">Candidatus Chisholmbacteria bacterium RIFCSPHIGHO2_01_FULL_52_32</name>
    <dbReference type="NCBI Taxonomy" id="1797591"/>
    <lineage>
        <taxon>Bacteria</taxon>
        <taxon>Candidatus Chisholmiibacteriota</taxon>
    </lineage>
</organism>
<comment type="caution">
    <text evidence="2">The sequence shown here is derived from an EMBL/GenBank/DDBJ whole genome shotgun (WGS) entry which is preliminary data.</text>
</comment>
<evidence type="ECO:0000313" key="2">
    <source>
        <dbReference type="EMBL" id="OGY18131.1"/>
    </source>
</evidence>
<reference evidence="2 3" key="1">
    <citation type="journal article" date="2016" name="Nat. Commun.">
        <title>Thousands of microbial genomes shed light on interconnected biogeochemical processes in an aquifer system.</title>
        <authorList>
            <person name="Anantharaman K."/>
            <person name="Brown C.T."/>
            <person name="Hug L.A."/>
            <person name="Sharon I."/>
            <person name="Castelle C.J."/>
            <person name="Probst A.J."/>
            <person name="Thomas B.C."/>
            <person name="Singh A."/>
            <person name="Wilkins M.J."/>
            <person name="Karaoz U."/>
            <person name="Brodie E.L."/>
            <person name="Williams K.H."/>
            <person name="Hubbard S.S."/>
            <person name="Banfield J.F."/>
        </authorList>
    </citation>
    <scope>NUCLEOTIDE SEQUENCE [LARGE SCALE GENOMIC DNA]</scope>
</reference>
<accession>A0A1G1VRV6</accession>
<proteinExistence type="predicted"/>
<dbReference type="Proteomes" id="UP000179233">
    <property type="component" value="Unassembled WGS sequence"/>
</dbReference>